<accession>A0ABW9RPM9</accession>
<dbReference type="RefSeq" id="WP_155172054.1">
    <property type="nucleotide sequence ID" value="NZ_BAAAFL010000018.1"/>
</dbReference>
<organism evidence="2 3">
    <name type="scientific">Fulvivirga kasyanovii</name>
    <dbReference type="NCBI Taxonomy" id="396812"/>
    <lineage>
        <taxon>Bacteria</taxon>
        <taxon>Pseudomonadati</taxon>
        <taxon>Bacteroidota</taxon>
        <taxon>Cytophagia</taxon>
        <taxon>Cytophagales</taxon>
        <taxon>Fulvivirgaceae</taxon>
        <taxon>Fulvivirga</taxon>
    </lineage>
</organism>
<proteinExistence type="predicted"/>
<name>A0ABW9RPM9_9BACT</name>
<reference evidence="2 3" key="1">
    <citation type="submission" date="2019-02" db="EMBL/GenBank/DDBJ databases">
        <authorList>
            <person name="Goldberg S.R."/>
            <person name="Haltli B.A."/>
            <person name="Correa H."/>
            <person name="Russell K.G."/>
        </authorList>
    </citation>
    <scope>NUCLEOTIDE SEQUENCE [LARGE SCALE GENOMIC DNA]</scope>
    <source>
        <strain evidence="2 3">JCM 16186</strain>
    </source>
</reference>
<evidence type="ECO:0000313" key="2">
    <source>
        <dbReference type="EMBL" id="MTI25707.1"/>
    </source>
</evidence>
<evidence type="ECO:0000313" key="3">
    <source>
        <dbReference type="Proteomes" id="UP000798808"/>
    </source>
</evidence>
<keyword evidence="3" id="KW-1185">Reference proteome</keyword>
<sequence length="88" mass="10022">MEQIEQAIHKNLSKLIKREKLKDINDETLIREDLSVDSLKMISLFMSIINELGLEITEFPDADITEFQSIGDLKRMLVKVVEGKSSAS</sequence>
<gene>
    <name evidence="2" type="ORF">E1163_12195</name>
</gene>
<dbReference type="Gene3D" id="1.10.1200.10">
    <property type="entry name" value="ACP-like"/>
    <property type="match status" value="1"/>
</dbReference>
<dbReference type="InterPro" id="IPR009081">
    <property type="entry name" value="PP-bd_ACP"/>
</dbReference>
<dbReference type="InterPro" id="IPR036736">
    <property type="entry name" value="ACP-like_sf"/>
</dbReference>
<dbReference type="SUPFAM" id="SSF47336">
    <property type="entry name" value="ACP-like"/>
    <property type="match status" value="1"/>
</dbReference>
<comment type="caution">
    <text evidence="2">The sequence shown here is derived from an EMBL/GenBank/DDBJ whole genome shotgun (WGS) entry which is preliminary data.</text>
</comment>
<dbReference type="EMBL" id="SMLW01000534">
    <property type="protein sequence ID" value="MTI25707.1"/>
    <property type="molecule type" value="Genomic_DNA"/>
</dbReference>
<protein>
    <recommendedName>
        <fullName evidence="1">Carrier domain-containing protein</fullName>
    </recommendedName>
</protein>
<dbReference type="PROSITE" id="PS50075">
    <property type="entry name" value="CARRIER"/>
    <property type="match status" value="1"/>
</dbReference>
<feature type="domain" description="Carrier" evidence="1">
    <location>
        <begin position="1"/>
        <end position="81"/>
    </location>
</feature>
<evidence type="ECO:0000259" key="1">
    <source>
        <dbReference type="PROSITE" id="PS50075"/>
    </source>
</evidence>
<dbReference type="Proteomes" id="UP000798808">
    <property type="component" value="Unassembled WGS sequence"/>
</dbReference>